<proteinExistence type="inferred from homology"/>
<dbReference type="GO" id="GO:0005654">
    <property type="term" value="C:nucleoplasm"/>
    <property type="evidence" value="ECO:0007669"/>
    <property type="project" value="TreeGrafter"/>
</dbReference>
<comment type="function">
    <text evidence="7">As a component of the minor spliceosome, involved in the splicing of U12-type introns in pre-mRNAs.</text>
</comment>
<evidence type="ECO:0000256" key="1">
    <source>
        <dbReference type="ARBA" id="ARBA00006938"/>
    </source>
</evidence>
<dbReference type="SUPFAM" id="SSF54928">
    <property type="entry name" value="RNA-binding domain, RBD"/>
    <property type="match status" value="1"/>
</dbReference>
<evidence type="ECO:0000313" key="8">
    <source>
        <dbReference type="EMBL" id="KFH62681.1"/>
    </source>
</evidence>
<dbReference type="GO" id="GO:0006397">
    <property type="term" value="P:mRNA processing"/>
    <property type="evidence" value="ECO:0007669"/>
    <property type="project" value="UniProtKB-KW"/>
</dbReference>
<gene>
    <name evidence="8" type="ORF">MVEG_12073</name>
</gene>
<dbReference type="EMBL" id="KN042431">
    <property type="protein sequence ID" value="KFH62681.1"/>
    <property type="molecule type" value="Genomic_DNA"/>
</dbReference>
<dbReference type="GO" id="GO:0008380">
    <property type="term" value="P:RNA splicing"/>
    <property type="evidence" value="ECO:0007669"/>
    <property type="project" value="UniProtKB-KW"/>
</dbReference>
<keyword evidence="4" id="KW-0747">Spliceosome</keyword>
<evidence type="ECO:0000256" key="7">
    <source>
        <dbReference type="ARBA" id="ARBA00035004"/>
    </source>
</evidence>
<dbReference type="GO" id="GO:0003723">
    <property type="term" value="F:RNA binding"/>
    <property type="evidence" value="ECO:0007669"/>
    <property type="project" value="UniProtKB-KW"/>
</dbReference>
<keyword evidence="3" id="KW-0507">mRNA processing</keyword>
<dbReference type="PANTHER" id="PTHR20957">
    <property type="entry name" value="RNA-BINDING PROTEIN 48"/>
    <property type="match status" value="1"/>
</dbReference>
<dbReference type="InterPro" id="IPR012677">
    <property type="entry name" value="Nucleotide-bd_a/b_plait_sf"/>
</dbReference>
<keyword evidence="5" id="KW-0694">RNA-binding</keyword>
<evidence type="ECO:0000256" key="6">
    <source>
        <dbReference type="ARBA" id="ARBA00023187"/>
    </source>
</evidence>
<evidence type="ECO:0000256" key="4">
    <source>
        <dbReference type="ARBA" id="ARBA00022728"/>
    </source>
</evidence>
<dbReference type="AlphaFoldDB" id="A0A086TL54"/>
<dbReference type="Proteomes" id="UP000243308">
    <property type="component" value="Unassembled WGS sequence"/>
</dbReference>
<keyword evidence="6" id="KW-0508">mRNA splicing</keyword>
<dbReference type="OrthoDB" id="78358at2759"/>
<dbReference type="InterPro" id="IPR035979">
    <property type="entry name" value="RBD_domain_sf"/>
</dbReference>
<dbReference type="CDD" id="cd12442">
    <property type="entry name" value="RRM_RBM48"/>
    <property type="match status" value="1"/>
</dbReference>
<evidence type="ECO:0000256" key="2">
    <source>
        <dbReference type="ARBA" id="ARBA00015189"/>
    </source>
</evidence>
<dbReference type="Gene3D" id="3.30.70.330">
    <property type="match status" value="1"/>
</dbReference>
<name>A0A086TL54_9FUNG</name>
<keyword evidence="9" id="KW-1185">Reference proteome</keyword>
<accession>A0A086TL54</accession>
<reference evidence="8 9" key="1">
    <citation type="submission" date="2011-02" db="EMBL/GenBank/DDBJ databases">
        <title>The Genome Sequence of Mortierella verticillata NRRL 6337.</title>
        <authorList>
            <consortium name="The Broad Institute Genome Sequencing Platform"/>
            <person name="Russ C."/>
            <person name="Cuomo C."/>
            <person name="Burger G."/>
            <person name="Gray M.W."/>
            <person name="Holland P.W.H."/>
            <person name="King N."/>
            <person name="Lang F.B.F."/>
            <person name="Roger A.J."/>
            <person name="Ruiz-Trillo I."/>
            <person name="Young S.K."/>
            <person name="Zeng Q."/>
            <person name="Gargeya S."/>
            <person name="Alvarado L."/>
            <person name="Berlin A."/>
            <person name="Chapman S.B."/>
            <person name="Chen Z."/>
            <person name="Freedman E."/>
            <person name="Gellesch M."/>
            <person name="Goldberg J."/>
            <person name="Griggs A."/>
            <person name="Gujja S."/>
            <person name="Heilman E."/>
            <person name="Heiman D."/>
            <person name="Howarth C."/>
            <person name="Mehta T."/>
            <person name="Neiman D."/>
            <person name="Pearson M."/>
            <person name="Roberts A."/>
            <person name="Saif S."/>
            <person name="Shea T."/>
            <person name="Shenoy N."/>
            <person name="Sisk P."/>
            <person name="Stolte C."/>
            <person name="Sykes S."/>
            <person name="White J."/>
            <person name="Yandava C."/>
            <person name="Haas B."/>
            <person name="Nusbaum C."/>
            <person name="Birren B."/>
        </authorList>
    </citation>
    <scope>NUCLEOTIDE SEQUENCE [LARGE SCALE GENOMIC DNA]</scope>
    <source>
        <strain evidence="8 9">NRRL 6337</strain>
    </source>
</reference>
<comment type="similarity">
    <text evidence="1">Belongs to the RBM48 family.</text>
</comment>
<dbReference type="GO" id="GO:0005681">
    <property type="term" value="C:spliceosomal complex"/>
    <property type="evidence" value="ECO:0007669"/>
    <property type="project" value="UniProtKB-KW"/>
</dbReference>
<organism evidence="8 9">
    <name type="scientific">Podila verticillata NRRL 6337</name>
    <dbReference type="NCBI Taxonomy" id="1069443"/>
    <lineage>
        <taxon>Eukaryota</taxon>
        <taxon>Fungi</taxon>
        <taxon>Fungi incertae sedis</taxon>
        <taxon>Mucoromycota</taxon>
        <taxon>Mortierellomycotina</taxon>
        <taxon>Mortierellomycetes</taxon>
        <taxon>Mortierellales</taxon>
        <taxon>Mortierellaceae</taxon>
        <taxon>Podila</taxon>
    </lineage>
</organism>
<protein>
    <recommendedName>
        <fullName evidence="2">RNA-binding protein 48</fullName>
    </recommendedName>
</protein>
<evidence type="ECO:0000313" key="9">
    <source>
        <dbReference type="Proteomes" id="UP000243308"/>
    </source>
</evidence>
<evidence type="ECO:0000256" key="5">
    <source>
        <dbReference type="ARBA" id="ARBA00022884"/>
    </source>
</evidence>
<evidence type="ECO:0000256" key="3">
    <source>
        <dbReference type="ARBA" id="ARBA00022664"/>
    </source>
</evidence>
<dbReference type="InterPro" id="IPR034264">
    <property type="entry name" value="RBM48_RRM"/>
</dbReference>
<sequence length="161" mass="18732">MSSEGWVYTINHESRHLIIENVPSYGVIDELVDLCGIHGEIEEYRRLDTYPSEQFTQAYLISYSHIQDARTSKRKLNGYNFFSQLLHTRYAPEFESVHDTQQKLAQRRRDIGHKTGDPDARRIRLERHQQLLPSAPHAMLQGPTMAQLIHPVSIHLEVQSE</sequence>
<dbReference type="InterPro" id="IPR039599">
    <property type="entry name" value="RBM48"/>
</dbReference>
<dbReference type="PANTHER" id="PTHR20957:SF0">
    <property type="entry name" value="RNA-BINDING PROTEIN 48"/>
    <property type="match status" value="1"/>
</dbReference>